<comment type="function">
    <text evidence="2">Catalyzes the removal of elemental sulfur atoms from cysteine to produce alanine. Seems to participate in the biosynthesis of the nitrogenase metalloclusters by providing the inorganic sulfur required for the Fe-S core formation.</text>
</comment>
<evidence type="ECO:0000256" key="6">
    <source>
        <dbReference type="ARBA" id="ARBA00022723"/>
    </source>
</evidence>
<gene>
    <name evidence="12" type="ORF">V0U35_11330</name>
</gene>
<dbReference type="Gene3D" id="1.10.260.50">
    <property type="match status" value="1"/>
</dbReference>
<evidence type="ECO:0000256" key="8">
    <source>
        <dbReference type="ARBA" id="ARBA00023004"/>
    </source>
</evidence>
<dbReference type="EMBL" id="JAZDRO010000004">
    <property type="protein sequence ID" value="MEE2567269.1"/>
    <property type="molecule type" value="Genomic_DNA"/>
</dbReference>
<dbReference type="InterPro" id="IPR015424">
    <property type="entry name" value="PyrdxlP-dep_Trfase"/>
</dbReference>
<dbReference type="SUPFAM" id="SSF53383">
    <property type="entry name" value="PLP-dependent transferases"/>
    <property type="match status" value="1"/>
</dbReference>
<dbReference type="RefSeq" id="WP_330196827.1">
    <property type="nucleotide sequence ID" value="NZ_JAZDRO010000004.1"/>
</dbReference>
<comment type="cofactor">
    <cofactor evidence="1">
        <name>pyridoxal 5'-phosphate</name>
        <dbReference type="ChEBI" id="CHEBI:597326"/>
    </cofactor>
</comment>
<evidence type="ECO:0000256" key="7">
    <source>
        <dbReference type="ARBA" id="ARBA00022898"/>
    </source>
</evidence>
<keyword evidence="5" id="KW-0808">Transferase</keyword>
<comment type="catalytic activity">
    <reaction evidence="10">
        <text>(sulfur carrier)-H + L-cysteine = (sulfur carrier)-SH + L-alanine</text>
        <dbReference type="Rhea" id="RHEA:43892"/>
        <dbReference type="Rhea" id="RHEA-COMP:14737"/>
        <dbReference type="Rhea" id="RHEA-COMP:14739"/>
        <dbReference type="ChEBI" id="CHEBI:29917"/>
        <dbReference type="ChEBI" id="CHEBI:35235"/>
        <dbReference type="ChEBI" id="CHEBI:57972"/>
        <dbReference type="ChEBI" id="CHEBI:64428"/>
        <dbReference type="EC" id="2.8.1.7"/>
    </reaction>
</comment>
<evidence type="ECO:0000256" key="10">
    <source>
        <dbReference type="ARBA" id="ARBA00050776"/>
    </source>
</evidence>
<evidence type="ECO:0000313" key="13">
    <source>
        <dbReference type="Proteomes" id="UP001310692"/>
    </source>
</evidence>
<dbReference type="PANTHER" id="PTHR11601">
    <property type="entry name" value="CYSTEINE DESULFURYLASE FAMILY MEMBER"/>
    <property type="match status" value="1"/>
</dbReference>
<evidence type="ECO:0000256" key="1">
    <source>
        <dbReference type="ARBA" id="ARBA00001933"/>
    </source>
</evidence>
<organism evidence="12 13">
    <name type="scientific">Hyphobacterium marinum</name>
    <dbReference type="NCBI Taxonomy" id="3116574"/>
    <lineage>
        <taxon>Bacteria</taxon>
        <taxon>Pseudomonadati</taxon>
        <taxon>Pseudomonadota</taxon>
        <taxon>Alphaproteobacteria</taxon>
        <taxon>Maricaulales</taxon>
        <taxon>Maricaulaceae</taxon>
        <taxon>Hyphobacterium</taxon>
    </lineage>
</organism>
<protein>
    <recommendedName>
        <fullName evidence="4">Cysteine desulfurase</fullName>
    </recommendedName>
</protein>
<dbReference type="InterPro" id="IPR000192">
    <property type="entry name" value="Aminotrans_V_dom"/>
</dbReference>
<proteinExistence type="inferred from homology"/>
<dbReference type="Gene3D" id="3.40.640.10">
    <property type="entry name" value="Type I PLP-dependent aspartate aminotransferase-like (Major domain)"/>
    <property type="match status" value="1"/>
</dbReference>
<evidence type="ECO:0000256" key="9">
    <source>
        <dbReference type="ARBA" id="ARBA00023014"/>
    </source>
</evidence>
<keyword evidence="13" id="KW-1185">Reference proteome</keyword>
<dbReference type="Pfam" id="PF00266">
    <property type="entry name" value="Aminotran_5"/>
    <property type="match status" value="1"/>
</dbReference>
<evidence type="ECO:0000313" key="12">
    <source>
        <dbReference type="EMBL" id="MEE2567269.1"/>
    </source>
</evidence>
<accession>A0ABU7M0D2</accession>
<keyword evidence="6" id="KW-0479">Metal-binding</keyword>
<keyword evidence="8" id="KW-0408">Iron</keyword>
<feature type="domain" description="Aminotransferase class V" evidence="11">
    <location>
        <begin position="3"/>
        <end position="363"/>
    </location>
</feature>
<keyword evidence="7" id="KW-0663">Pyridoxal phosphate</keyword>
<evidence type="ECO:0000256" key="3">
    <source>
        <dbReference type="ARBA" id="ARBA00006490"/>
    </source>
</evidence>
<dbReference type="Gene3D" id="3.90.1150.10">
    <property type="entry name" value="Aspartate Aminotransferase, domain 1"/>
    <property type="match status" value="1"/>
</dbReference>
<dbReference type="PIRSF" id="PIRSF005572">
    <property type="entry name" value="NifS"/>
    <property type="match status" value="1"/>
</dbReference>
<comment type="caution">
    <text evidence="12">The sequence shown here is derived from an EMBL/GenBank/DDBJ whole genome shotgun (WGS) entry which is preliminary data.</text>
</comment>
<reference evidence="12 13" key="1">
    <citation type="submission" date="2024-01" db="EMBL/GenBank/DDBJ databases">
        <title>Hyphobacterium bacterium isolated from marine sediment.</title>
        <authorList>
            <person name="Zhao S."/>
        </authorList>
    </citation>
    <scope>NUCLEOTIDE SEQUENCE [LARGE SCALE GENOMIC DNA]</scope>
    <source>
        <strain evidence="12 13">Y60-23</strain>
    </source>
</reference>
<dbReference type="InterPro" id="IPR015421">
    <property type="entry name" value="PyrdxlP-dep_Trfase_major"/>
</dbReference>
<dbReference type="InterPro" id="IPR016454">
    <property type="entry name" value="Cysteine_dSase"/>
</dbReference>
<evidence type="ECO:0000256" key="4">
    <source>
        <dbReference type="ARBA" id="ARBA00013558"/>
    </source>
</evidence>
<name>A0ABU7M0D2_9PROT</name>
<dbReference type="InterPro" id="IPR015422">
    <property type="entry name" value="PyrdxlP-dep_Trfase_small"/>
</dbReference>
<keyword evidence="9" id="KW-0411">Iron-sulfur</keyword>
<evidence type="ECO:0000259" key="11">
    <source>
        <dbReference type="Pfam" id="PF00266"/>
    </source>
</evidence>
<sequence>MPIYLDHNATTPIRPEARDAMLKAMAVGGNPSAVHCSGRAARTMLENARADIARGVKARAQDVVFTSGGTEANNLAIEGAVSTGEIRRIVTSATEHDAVSRCAESTGLPVDLIPVTPQGLADLDWLKDRLANWNTATDGRPFVCLQAVTSETGVIQPVSEAGAMIREAGGIYHIDAVQALGKTGFDFAASGAHYAAISAHKIGGPQGCGALILACDAPFDVPRKGGGQEKGRRSGTENVAGAYGFAAALKAMTDSGDGCERLAALRDRIEAEVLAAVPCACVIGSEAPRTANTTAIATPGWDGGMQVIALDLSGVCVSAGSACTSGKAGVSRAWSAIVGEDLARCAIRVSLGWTTTEAEVDAFIKTWTDEYARVAPRLKELA</sequence>
<dbReference type="Proteomes" id="UP001310692">
    <property type="component" value="Unassembled WGS sequence"/>
</dbReference>
<evidence type="ECO:0000256" key="2">
    <source>
        <dbReference type="ARBA" id="ARBA00003120"/>
    </source>
</evidence>
<evidence type="ECO:0000256" key="5">
    <source>
        <dbReference type="ARBA" id="ARBA00022679"/>
    </source>
</evidence>
<dbReference type="PANTHER" id="PTHR11601:SF34">
    <property type="entry name" value="CYSTEINE DESULFURASE"/>
    <property type="match status" value="1"/>
</dbReference>
<comment type="similarity">
    <text evidence="3">Belongs to the class-V pyridoxal-phosphate-dependent aminotransferase family. NifS/IscS subfamily.</text>
</comment>